<reference evidence="1 2" key="2">
    <citation type="journal article" date="2011" name="Stand. Genomic Sci.">
        <title>Complete genome sequence of Ferroglobus placidus AEDII12DO.</title>
        <authorList>
            <person name="Anderson I."/>
            <person name="Risso C."/>
            <person name="Holmes D."/>
            <person name="Lucas S."/>
            <person name="Copeland A."/>
            <person name="Lapidus A."/>
            <person name="Cheng J.F."/>
            <person name="Bruce D."/>
            <person name="Goodwin L."/>
            <person name="Pitluck S."/>
            <person name="Saunders E."/>
            <person name="Brettin T."/>
            <person name="Detter J.C."/>
            <person name="Han C."/>
            <person name="Tapia R."/>
            <person name="Larimer F."/>
            <person name="Land M."/>
            <person name="Hauser L."/>
            <person name="Woyke T."/>
            <person name="Lovley D."/>
            <person name="Kyrpides N."/>
            <person name="Ivanova N."/>
        </authorList>
    </citation>
    <scope>NUCLEOTIDE SEQUENCE [LARGE SCALE GENOMIC DNA]</scope>
    <source>
        <strain evidence="2">DSM 10642 / AEDII12DO</strain>
    </source>
</reference>
<dbReference type="KEGG" id="fpl:Ferp_2074"/>
<dbReference type="EMBL" id="CP001899">
    <property type="protein sequence ID" value="ADC66206.1"/>
    <property type="molecule type" value="Genomic_DNA"/>
</dbReference>
<dbReference type="STRING" id="589924.Ferp_2074"/>
<evidence type="ECO:0000313" key="1">
    <source>
        <dbReference type="EMBL" id="ADC66206.1"/>
    </source>
</evidence>
<protein>
    <recommendedName>
        <fullName evidence="3">Phosphoribosyltransferase</fullName>
    </recommendedName>
</protein>
<dbReference type="HOGENOM" id="CLU_1159016_0_0_2"/>
<dbReference type="InterPro" id="IPR000836">
    <property type="entry name" value="PRTase_dom"/>
</dbReference>
<dbReference type="GeneID" id="8779609"/>
<name>D3S0E3_FERPA</name>
<proteinExistence type="predicted"/>
<sequence>MNVEEILKKLEFCSMFSYCPKDDSEEGSFAKKVMSWIKNDTVVAVKKPVVREGKTKMIQQEMPMSCYVAEQLKILVDKGYFSDFFPKDVILVPMPRSSPIKKGQLWPAYQIAKAMEDEGLGVVEPLIQRVSPIQKSSYAPPNKRPKPADHFNSMRVSQIVDLDCNHVLLVDDIVTRGHTFMGAAWRIKVAYPEAEIKAFAAMQTISDKSKFKRYFYPAKGTINYWPNSGTCRRDWEPIR</sequence>
<organism evidence="1 2">
    <name type="scientific">Ferroglobus placidus (strain DSM 10642 / AEDII12DO)</name>
    <dbReference type="NCBI Taxonomy" id="589924"/>
    <lineage>
        <taxon>Archaea</taxon>
        <taxon>Methanobacteriati</taxon>
        <taxon>Methanobacteriota</taxon>
        <taxon>Archaeoglobi</taxon>
        <taxon>Archaeoglobales</taxon>
        <taxon>Archaeoglobaceae</taxon>
        <taxon>Ferroglobus</taxon>
    </lineage>
</organism>
<dbReference type="OrthoDB" id="372072at2157"/>
<dbReference type="Proteomes" id="UP000002613">
    <property type="component" value="Chromosome"/>
</dbReference>
<reference evidence="2" key="1">
    <citation type="submission" date="2010-02" db="EMBL/GenBank/DDBJ databases">
        <title>Complete sequence of Ferroglobus placidus DSM 10642.</title>
        <authorList>
            <consortium name="US DOE Joint Genome Institute"/>
            <person name="Lucas S."/>
            <person name="Copeland A."/>
            <person name="Lapidus A."/>
            <person name="Cheng J.-F."/>
            <person name="Bruce D."/>
            <person name="Goodwin L."/>
            <person name="Pitluck S."/>
            <person name="Saunders E."/>
            <person name="Brettin T."/>
            <person name="Detter J.C."/>
            <person name="Han C."/>
            <person name="Tapia R."/>
            <person name="Larimer F."/>
            <person name="Land M."/>
            <person name="Hauser L."/>
            <person name="Kyrpides N."/>
            <person name="Ivanova N."/>
            <person name="Holmes D."/>
            <person name="Lovley D."/>
            <person name="Kyrpides N."/>
            <person name="Anderson I.J."/>
            <person name="Woyke T."/>
        </authorList>
    </citation>
    <scope>NUCLEOTIDE SEQUENCE [LARGE SCALE GENOMIC DNA]</scope>
    <source>
        <strain evidence="2">DSM 10642 / AEDII12DO</strain>
    </source>
</reference>
<accession>D3S0E3</accession>
<keyword evidence="2" id="KW-1185">Reference proteome</keyword>
<gene>
    <name evidence="1" type="ordered locus">Ferp_2074</name>
</gene>
<evidence type="ECO:0000313" key="2">
    <source>
        <dbReference type="Proteomes" id="UP000002613"/>
    </source>
</evidence>
<dbReference type="RefSeq" id="WP_012966545.1">
    <property type="nucleotide sequence ID" value="NC_013849.1"/>
</dbReference>
<evidence type="ECO:0008006" key="3">
    <source>
        <dbReference type="Google" id="ProtNLM"/>
    </source>
</evidence>
<dbReference type="CDD" id="cd06223">
    <property type="entry name" value="PRTases_typeI"/>
    <property type="match status" value="1"/>
</dbReference>
<dbReference type="InterPro" id="IPR029057">
    <property type="entry name" value="PRTase-like"/>
</dbReference>
<dbReference type="SUPFAM" id="SSF53271">
    <property type="entry name" value="PRTase-like"/>
    <property type="match status" value="1"/>
</dbReference>
<dbReference type="PaxDb" id="589924-Ferp_2074"/>
<dbReference type="Gene3D" id="3.40.50.2020">
    <property type="match status" value="1"/>
</dbReference>
<dbReference type="AlphaFoldDB" id="D3S0E3"/>